<feature type="coiled-coil region" evidence="1">
    <location>
        <begin position="189"/>
        <end position="216"/>
    </location>
</feature>
<keyword evidence="1" id="KW-0175">Coiled coil</keyword>
<evidence type="ECO:0000259" key="2">
    <source>
        <dbReference type="Pfam" id="PF05598"/>
    </source>
</evidence>
<dbReference type="Pfam" id="PF05598">
    <property type="entry name" value="DUF772"/>
    <property type="match status" value="1"/>
</dbReference>
<evidence type="ECO:0000313" key="3">
    <source>
        <dbReference type="EMBL" id="MDA6070877.1"/>
    </source>
</evidence>
<protein>
    <submittedName>
        <fullName evidence="3">Transposase</fullName>
    </submittedName>
</protein>
<reference evidence="3 4" key="1">
    <citation type="journal article" date="2023" name="Chemosphere">
        <title>Whole genome analysis of Flavobacterium aziz-sancarii sp. nov., isolated from Ardley Island (Antarctica), revealed a rich resistome and bioremediation potential.</title>
        <authorList>
            <person name="Otur C."/>
            <person name="Okay S."/>
            <person name="Kurt-Kizildogan A."/>
        </authorList>
    </citation>
    <scope>NUCLEOTIDE SEQUENCE [LARGE SCALE GENOMIC DNA]</scope>
    <source>
        <strain evidence="3 4">AC</strain>
    </source>
</reference>
<name>A0ABT4WF69_9FLAO</name>
<comment type="caution">
    <text evidence="3">The sequence shown here is derived from an EMBL/GenBank/DDBJ whole genome shotgun (WGS) entry which is preliminary data.</text>
</comment>
<gene>
    <name evidence="3" type="ORF">NJT12_14770</name>
</gene>
<dbReference type="EMBL" id="JAMZNK010000024">
    <property type="protein sequence ID" value="MDA6070877.1"/>
    <property type="molecule type" value="Genomic_DNA"/>
</dbReference>
<dbReference type="PANTHER" id="PTHR33408:SF2">
    <property type="entry name" value="TRANSPOSASE DDE DOMAIN-CONTAINING PROTEIN"/>
    <property type="match status" value="1"/>
</dbReference>
<dbReference type="InterPro" id="IPR008490">
    <property type="entry name" value="Transposase_InsH_N"/>
</dbReference>
<evidence type="ECO:0000256" key="1">
    <source>
        <dbReference type="SAM" id="Coils"/>
    </source>
</evidence>
<accession>A0ABT4WF69</accession>
<dbReference type="PANTHER" id="PTHR33408">
    <property type="entry name" value="TRANSPOSASE"/>
    <property type="match status" value="1"/>
</dbReference>
<dbReference type="Proteomes" id="UP001212170">
    <property type="component" value="Unassembled WGS sequence"/>
</dbReference>
<sequence>MQFISGISRHQMRISSLEDAISPDNQVRFIDAFVSFVDLSKLGFEVKTLKKEGRPSYNTKAFLKIYLYGYLNGIRSSRKLAKECFRNIEIQWLLEDIRPNYHSISDFRKDNPVALNKLFKLFVSFLKDADLISGETIAIDGTKSRAHNSKKANFNQKKIDKHLAYIEAKTQEYLDALEENDSNEKRPEIQNIQQKIERLKQNKLRYEMLEEKTKSQRRASNKHYR</sequence>
<proteinExistence type="predicted"/>
<keyword evidence="4" id="KW-1185">Reference proteome</keyword>
<dbReference type="RefSeq" id="WP_271336688.1">
    <property type="nucleotide sequence ID" value="NZ_JAMZNK010000024.1"/>
</dbReference>
<feature type="domain" description="Transposase InsH N-terminal" evidence="2">
    <location>
        <begin position="16"/>
        <end position="109"/>
    </location>
</feature>
<evidence type="ECO:0000313" key="4">
    <source>
        <dbReference type="Proteomes" id="UP001212170"/>
    </source>
</evidence>
<organism evidence="3 4">
    <name type="scientific">Flavobacterium azizsancarii</name>
    <dbReference type="NCBI Taxonomy" id="2961580"/>
    <lineage>
        <taxon>Bacteria</taxon>
        <taxon>Pseudomonadati</taxon>
        <taxon>Bacteroidota</taxon>
        <taxon>Flavobacteriia</taxon>
        <taxon>Flavobacteriales</taxon>
        <taxon>Flavobacteriaceae</taxon>
        <taxon>Flavobacterium</taxon>
    </lineage>
</organism>